<gene>
    <name evidence="2" type="ORF">ACFQE9_00980</name>
</gene>
<sequence>MSDDSGLTGHARGVVVTTIACLAGIGAALASAWYVGTSPANGGSTMAVVVMGAFVVVQFPILKLAGVDVADFGVKDNLYVVFMTFTLWFITYTVLLTSGVRL</sequence>
<keyword evidence="3" id="KW-1185">Reference proteome</keyword>
<protein>
    <submittedName>
        <fullName evidence="2">Uncharacterized protein</fullName>
    </submittedName>
</protein>
<dbReference type="AlphaFoldDB" id="A0ABD5URR9"/>
<evidence type="ECO:0000313" key="2">
    <source>
        <dbReference type="EMBL" id="MFC6891210.1"/>
    </source>
</evidence>
<dbReference type="EMBL" id="JBHSXL010000001">
    <property type="protein sequence ID" value="MFC6891210.1"/>
    <property type="molecule type" value="Genomic_DNA"/>
</dbReference>
<comment type="caution">
    <text evidence="2">The sequence shown here is derived from an EMBL/GenBank/DDBJ whole genome shotgun (WGS) entry which is preliminary data.</text>
</comment>
<name>A0ABD5URR9_9EURY</name>
<keyword evidence="1" id="KW-0472">Membrane</keyword>
<reference evidence="2 3" key="1">
    <citation type="journal article" date="2019" name="Int. J. Syst. Evol. Microbiol.">
        <title>The Global Catalogue of Microorganisms (GCM) 10K type strain sequencing project: providing services to taxonomists for standard genome sequencing and annotation.</title>
        <authorList>
            <consortium name="The Broad Institute Genomics Platform"/>
            <consortium name="The Broad Institute Genome Sequencing Center for Infectious Disease"/>
            <person name="Wu L."/>
            <person name="Ma J."/>
        </authorList>
    </citation>
    <scope>NUCLEOTIDE SEQUENCE [LARGE SCALE GENOMIC DNA]</scope>
    <source>
        <strain evidence="2 3">SKJ47</strain>
    </source>
</reference>
<proteinExistence type="predicted"/>
<feature type="transmembrane region" description="Helical" evidence="1">
    <location>
        <begin position="78"/>
        <end position="100"/>
    </location>
</feature>
<evidence type="ECO:0000256" key="1">
    <source>
        <dbReference type="SAM" id="Phobius"/>
    </source>
</evidence>
<keyword evidence="1" id="KW-0812">Transmembrane</keyword>
<accession>A0ABD5URR9</accession>
<keyword evidence="1" id="KW-1133">Transmembrane helix</keyword>
<dbReference type="Pfam" id="PF19094">
    <property type="entry name" value="EMC6_arch"/>
    <property type="match status" value="1"/>
</dbReference>
<organism evidence="2 3">
    <name type="scientific">Halopenitus salinus</name>
    <dbReference type="NCBI Taxonomy" id="1198295"/>
    <lineage>
        <taxon>Archaea</taxon>
        <taxon>Methanobacteriati</taxon>
        <taxon>Methanobacteriota</taxon>
        <taxon>Stenosarchaea group</taxon>
        <taxon>Halobacteria</taxon>
        <taxon>Halobacteriales</taxon>
        <taxon>Haloferacaceae</taxon>
        <taxon>Halopenitus</taxon>
    </lineage>
</organism>
<feature type="transmembrane region" description="Helical" evidence="1">
    <location>
        <begin position="12"/>
        <end position="35"/>
    </location>
</feature>
<evidence type="ECO:0000313" key="3">
    <source>
        <dbReference type="Proteomes" id="UP001596296"/>
    </source>
</evidence>
<feature type="transmembrane region" description="Helical" evidence="1">
    <location>
        <begin position="47"/>
        <end position="66"/>
    </location>
</feature>
<dbReference type="RefSeq" id="WP_379739120.1">
    <property type="nucleotide sequence ID" value="NZ_JBHSVN010000001.1"/>
</dbReference>
<dbReference type="InterPro" id="IPR043941">
    <property type="entry name" value="EMC6-arch"/>
</dbReference>
<dbReference type="Proteomes" id="UP001596296">
    <property type="component" value="Unassembled WGS sequence"/>
</dbReference>